<organism evidence="5 6">
    <name type="scientific">Chelativorans petroleitrophicus</name>
    <dbReference type="NCBI Taxonomy" id="2975484"/>
    <lineage>
        <taxon>Bacteria</taxon>
        <taxon>Pseudomonadati</taxon>
        <taxon>Pseudomonadota</taxon>
        <taxon>Alphaproteobacteria</taxon>
        <taxon>Hyphomicrobiales</taxon>
        <taxon>Phyllobacteriaceae</taxon>
        <taxon>Chelativorans</taxon>
    </lineage>
</organism>
<feature type="coiled-coil region" evidence="3">
    <location>
        <begin position="295"/>
        <end position="389"/>
    </location>
</feature>
<name>A0A9X3B6B4_9HYPH</name>
<keyword evidence="3" id="KW-0175">Coiled coil</keyword>
<dbReference type="InterPro" id="IPR005702">
    <property type="entry name" value="Wzc-like_C"/>
</dbReference>
<sequence>MIVSEGSSPLPSLPRLFSILRRRKYVLAVPVMAGLAFGIVSYAHAPQSYVSEAVLVLDTRRIQVLPTESVVSPLPQDSPVLRTELDLIGSRLMASKVIERLEAEGVAIRLDPPRRGLVMALVESALGLFAANAGPADGQEVVSTEQRAKIDWLLSNLRVSNDGRSYTIFISFQAPDPAYAAKIANAFATAYLDHQIAAKQAAMQRVSDWLGEAVAGLRAQLEASERAAEDFRQKAGLVETNGTTLQAQRVAALNAELVATRSELAGATARLQIVRASAEGEGLPASLDVFNSAAIQNLRADQLRLERRINELSTSGATRSRQLVALRSELDAIERQIADEVDRIVESLSNEIAVARRKEESLEKALEEAQRELSEANHAEVVMAQLEREANANKTIYESYLVRYKQTIEQDGIIAPEAQIISFAEPATARVSPRLSTWLLFGLGLGGSVGLAGVVLREATDRRARFAETLETATGMPILAVVPRLGWMSPKRVLRRASDPTSRFGEAISGLRLALPVAPRHGQSLCVAFTSALAGEGKTTLALALARAAAAAGINTVVVDANFHHPMVEKVLGASADAYLDDALGRKRLVSELVQEDPKSGLRFIAARPVTGKPDLFASGTLGFLLSELKRSYQLVIVDTPDLERASDAFAIARAADRVLFVVQFARAPVRQTAAAIGNMAECARQPDGIVLNQVSTAYYAEISEHFPHSPAPGKAAPVVIHAA</sequence>
<feature type="coiled-coil region" evidence="3">
    <location>
        <begin position="214"/>
        <end position="270"/>
    </location>
</feature>
<reference evidence="5" key="1">
    <citation type="submission" date="2022-08" db="EMBL/GenBank/DDBJ databases">
        <title>Chelativorans sichuanense sp. nov., a paraffin oil-degrading bacterium isolated from a mixture of oil-based drill cuttings and paddy soil.</title>
        <authorList>
            <person name="Yu J."/>
            <person name="Liu H."/>
            <person name="Chen Q."/>
        </authorList>
    </citation>
    <scope>NUCLEOTIDE SEQUENCE</scope>
    <source>
        <strain evidence="5">SCAU 2101</strain>
    </source>
</reference>
<keyword evidence="6" id="KW-1185">Reference proteome</keyword>
<dbReference type="RefSeq" id="WP_261515169.1">
    <property type="nucleotide sequence ID" value="NZ_JAODNV010000008.1"/>
</dbReference>
<evidence type="ECO:0000256" key="3">
    <source>
        <dbReference type="SAM" id="Coils"/>
    </source>
</evidence>
<dbReference type="EMBL" id="JAODNV010000008">
    <property type="protein sequence ID" value="MCT8990308.1"/>
    <property type="molecule type" value="Genomic_DNA"/>
</dbReference>
<keyword evidence="4" id="KW-0812">Transmembrane</keyword>
<evidence type="ECO:0000313" key="5">
    <source>
        <dbReference type="EMBL" id="MCT8990308.1"/>
    </source>
</evidence>
<dbReference type="CDD" id="cd05387">
    <property type="entry name" value="BY-kinase"/>
    <property type="match status" value="1"/>
</dbReference>
<dbReference type="GO" id="GO:0005886">
    <property type="term" value="C:plasma membrane"/>
    <property type="evidence" value="ECO:0007669"/>
    <property type="project" value="TreeGrafter"/>
</dbReference>
<dbReference type="AlphaFoldDB" id="A0A9X3B6B4"/>
<gene>
    <name evidence="5" type="ORF">NYR54_08370</name>
</gene>
<keyword evidence="1" id="KW-0547">Nucleotide-binding</keyword>
<evidence type="ECO:0000256" key="4">
    <source>
        <dbReference type="SAM" id="Phobius"/>
    </source>
</evidence>
<comment type="caution">
    <text evidence="5">The sequence shown here is derived from an EMBL/GenBank/DDBJ whole genome shotgun (WGS) entry which is preliminary data.</text>
</comment>
<protein>
    <submittedName>
        <fullName evidence="5">Polysaccharide biosynthesis tyrosine autokinase</fullName>
    </submittedName>
</protein>
<evidence type="ECO:0000256" key="2">
    <source>
        <dbReference type="ARBA" id="ARBA00022840"/>
    </source>
</evidence>
<keyword evidence="4" id="KW-1133">Transmembrane helix</keyword>
<proteinExistence type="predicted"/>
<dbReference type="Gene3D" id="3.40.50.300">
    <property type="entry name" value="P-loop containing nucleotide triphosphate hydrolases"/>
    <property type="match status" value="1"/>
</dbReference>
<keyword evidence="2" id="KW-0067">ATP-binding</keyword>
<keyword evidence="4" id="KW-0472">Membrane</keyword>
<dbReference type="PANTHER" id="PTHR32309">
    <property type="entry name" value="TYROSINE-PROTEIN KINASE"/>
    <property type="match status" value="1"/>
</dbReference>
<evidence type="ECO:0000256" key="1">
    <source>
        <dbReference type="ARBA" id="ARBA00022741"/>
    </source>
</evidence>
<feature type="transmembrane region" description="Helical" evidence="4">
    <location>
        <begin position="25"/>
        <end position="45"/>
    </location>
</feature>
<dbReference type="InterPro" id="IPR050445">
    <property type="entry name" value="Bact_polysacc_biosynth/exp"/>
</dbReference>
<dbReference type="Proteomes" id="UP001149009">
    <property type="component" value="Unassembled WGS sequence"/>
</dbReference>
<dbReference type="SUPFAM" id="SSF52540">
    <property type="entry name" value="P-loop containing nucleoside triphosphate hydrolases"/>
    <property type="match status" value="1"/>
</dbReference>
<dbReference type="PANTHER" id="PTHR32309:SF13">
    <property type="entry name" value="FERRIC ENTEROBACTIN TRANSPORT PROTEIN FEPE"/>
    <property type="match status" value="1"/>
</dbReference>
<dbReference type="InterPro" id="IPR027417">
    <property type="entry name" value="P-loop_NTPase"/>
</dbReference>
<dbReference type="GO" id="GO:0004713">
    <property type="term" value="F:protein tyrosine kinase activity"/>
    <property type="evidence" value="ECO:0007669"/>
    <property type="project" value="TreeGrafter"/>
</dbReference>
<accession>A0A9X3B6B4</accession>
<evidence type="ECO:0000313" key="6">
    <source>
        <dbReference type="Proteomes" id="UP001149009"/>
    </source>
</evidence>